<dbReference type="GO" id="GO:0005737">
    <property type="term" value="C:cytoplasm"/>
    <property type="evidence" value="ECO:0007669"/>
    <property type="project" value="TreeGrafter"/>
</dbReference>
<feature type="transmembrane region" description="Helical" evidence="1">
    <location>
        <begin position="107"/>
        <end position="126"/>
    </location>
</feature>
<dbReference type="GO" id="GO:0051087">
    <property type="term" value="F:protein-folding chaperone binding"/>
    <property type="evidence" value="ECO:0007669"/>
    <property type="project" value="TreeGrafter"/>
</dbReference>
<dbReference type="GO" id="GO:0044183">
    <property type="term" value="F:protein folding chaperone"/>
    <property type="evidence" value="ECO:0007669"/>
    <property type="project" value="TreeGrafter"/>
</dbReference>
<dbReference type="PROSITE" id="PS50076">
    <property type="entry name" value="DNAJ_2"/>
    <property type="match status" value="1"/>
</dbReference>
<comment type="caution">
    <text evidence="3">The sequence shown here is derived from an EMBL/GenBank/DDBJ whole genome shotgun (WGS) entry which is preliminary data.</text>
</comment>
<dbReference type="AlphaFoldDB" id="A0A813R8S9"/>
<organism evidence="3 4">
    <name type="scientific">Brachionus calyciflorus</name>
    <dbReference type="NCBI Taxonomy" id="104777"/>
    <lineage>
        <taxon>Eukaryota</taxon>
        <taxon>Metazoa</taxon>
        <taxon>Spiralia</taxon>
        <taxon>Gnathifera</taxon>
        <taxon>Rotifera</taxon>
        <taxon>Eurotatoria</taxon>
        <taxon>Monogononta</taxon>
        <taxon>Pseudotrocha</taxon>
        <taxon>Ploima</taxon>
        <taxon>Brachionidae</taxon>
        <taxon>Brachionus</taxon>
    </lineage>
</organism>
<dbReference type="InterPro" id="IPR018253">
    <property type="entry name" value="DnaJ_domain_CS"/>
</dbReference>
<proteinExistence type="predicted"/>
<keyword evidence="1" id="KW-1133">Transmembrane helix</keyword>
<evidence type="ECO:0000259" key="2">
    <source>
        <dbReference type="PROSITE" id="PS50076"/>
    </source>
</evidence>
<keyword evidence="1" id="KW-0472">Membrane</keyword>
<dbReference type="GO" id="GO:0051082">
    <property type="term" value="F:unfolded protein binding"/>
    <property type="evidence" value="ECO:0007669"/>
    <property type="project" value="TreeGrafter"/>
</dbReference>
<gene>
    <name evidence="3" type="ORF">OXX778_LOCUS5412</name>
</gene>
<protein>
    <recommendedName>
        <fullName evidence="2">J domain-containing protein</fullName>
    </recommendedName>
</protein>
<dbReference type="OrthoDB" id="10250354at2759"/>
<dbReference type="InterPro" id="IPR001623">
    <property type="entry name" value="DnaJ_domain"/>
</dbReference>
<dbReference type="PANTHER" id="PTHR43948">
    <property type="entry name" value="DNAJ HOMOLOG SUBFAMILY B"/>
    <property type="match status" value="1"/>
</dbReference>
<dbReference type="InterPro" id="IPR036869">
    <property type="entry name" value="J_dom_sf"/>
</dbReference>
<evidence type="ECO:0000313" key="3">
    <source>
        <dbReference type="EMBL" id="CAF0780076.1"/>
    </source>
</evidence>
<evidence type="ECO:0000256" key="1">
    <source>
        <dbReference type="SAM" id="Phobius"/>
    </source>
</evidence>
<keyword evidence="1" id="KW-0812">Transmembrane</keyword>
<dbReference type="Proteomes" id="UP000663879">
    <property type="component" value="Unassembled WGS sequence"/>
</dbReference>
<dbReference type="PROSITE" id="PS00636">
    <property type="entry name" value="DNAJ_1"/>
    <property type="match status" value="1"/>
</dbReference>
<dbReference type="EMBL" id="CAJNOC010000587">
    <property type="protein sequence ID" value="CAF0780076.1"/>
    <property type="molecule type" value="Genomic_DNA"/>
</dbReference>
<accession>A0A813R8S9</accession>
<reference evidence="3" key="1">
    <citation type="submission" date="2021-02" db="EMBL/GenBank/DDBJ databases">
        <authorList>
            <person name="Nowell W R."/>
        </authorList>
    </citation>
    <scope>NUCLEOTIDE SEQUENCE</scope>
    <source>
        <strain evidence="3">Ploen Becks lab</strain>
    </source>
</reference>
<dbReference type="Pfam" id="PF00226">
    <property type="entry name" value="DnaJ"/>
    <property type="match status" value="1"/>
</dbReference>
<keyword evidence="4" id="KW-1185">Reference proteome</keyword>
<dbReference type="GO" id="GO:0005634">
    <property type="term" value="C:nucleus"/>
    <property type="evidence" value="ECO:0007669"/>
    <property type="project" value="TreeGrafter"/>
</dbReference>
<name>A0A813R8S9_9BILA</name>
<sequence length="131" mass="15601">MYRNKNYYEILELDESASEDDIKKSYRRLALKWHPDKNPTNQREAEIRFKQISEAYEILSDKNKRDIYDSNGDYFSGDQTNIFSENFFTSKNFDINEEIFVLDADGLLKKLGIVLLMLLYTLIILLKRKIE</sequence>
<dbReference type="SMART" id="SM00271">
    <property type="entry name" value="DnaJ"/>
    <property type="match status" value="1"/>
</dbReference>
<dbReference type="CDD" id="cd06257">
    <property type="entry name" value="DnaJ"/>
    <property type="match status" value="1"/>
</dbReference>
<dbReference type="SUPFAM" id="SSF46565">
    <property type="entry name" value="Chaperone J-domain"/>
    <property type="match status" value="1"/>
</dbReference>
<dbReference type="PANTHER" id="PTHR43948:SF10">
    <property type="entry name" value="MRJ, ISOFORM E"/>
    <property type="match status" value="1"/>
</dbReference>
<feature type="domain" description="J" evidence="2">
    <location>
        <begin position="6"/>
        <end position="72"/>
    </location>
</feature>
<dbReference type="PRINTS" id="PR00625">
    <property type="entry name" value="JDOMAIN"/>
</dbReference>
<evidence type="ECO:0000313" key="4">
    <source>
        <dbReference type="Proteomes" id="UP000663879"/>
    </source>
</evidence>
<dbReference type="Gene3D" id="1.10.287.110">
    <property type="entry name" value="DnaJ domain"/>
    <property type="match status" value="1"/>
</dbReference>